<evidence type="ECO:0000313" key="2">
    <source>
        <dbReference type="EMBL" id="TDQ35390.1"/>
    </source>
</evidence>
<keyword evidence="3" id="KW-1185">Reference proteome</keyword>
<organism evidence="2 3">
    <name type="scientific">Aureibacillus halotolerans</name>
    <dbReference type="NCBI Taxonomy" id="1508390"/>
    <lineage>
        <taxon>Bacteria</taxon>
        <taxon>Bacillati</taxon>
        <taxon>Bacillota</taxon>
        <taxon>Bacilli</taxon>
        <taxon>Bacillales</taxon>
        <taxon>Bacillaceae</taxon>
        <taxon>Aureibacillus</taxon>
    </lineage>
</organism>
<reference evidence="2 3" key="1">
    <citation type="submission" date="2019-03" db="EMBL/GenBank/DDBJ databases">
        <title>Genomic Encyclopedia of Type Strains, Phase IV (KMG-IV): sequencing the most valuable type-strain genomes for metagenomic binning, comparative biology and taxonomic classification.</title>
        <authorList>
            <person name="Goeker M."/>
        </authorList>
    </citation>
    <scope>NUCLEOTIDE SEQUENCE [LARGE SCALE GENOMIC DNA]</scope>
    <source>
        <strain evidence="2 3">DSM 28697</strain>
    </source>
</reference>
<sequence length="62" mass="7313">MSWFVFFIPFSLLILFWINSLTNTLCVQREIPDEKQSRVFTIINVLITILLVSSYVEILFTV</sequence>
<dbReference type="Proteomes" id="UP000295632">
    <property type="component" value="Unassembled WGS sequence"/>
</dbReference>
<evidence type="ECO:0000313" key="3">
    <source>
        <dbReference type="Proteomes" id="UP000295632"/>
    </source>
</evidence>
<dbReference type="EMBL" id="SNYJ01000021">
    <property type="protein sequence ID" value="TDQ35390.1"/>
    <property type="molecule type" value="Genomic_DNA"/>
</dbReference>
<feature type="transmembrane region" description="Helical" evidence="1">
    <location>
        <begin position="6"/>
        <end position="27"/>
    </location>
</feature>
<accession>A0A4R6TVB7</accession>
<keyword evidence="1" id="KW-1133">Transmembrane helix</keyword>
<keyword evidence="1" id="KW-0812">Transmembrane</keyword>
<gene>
    <name evidence="2" type="ORF">EV213_1217</name>
</gene>
<evidence type="ECO:0000256" key="1">
    <source>
        <dbReference type="SAM" id="Phobius"/>
    </source>
</evidence>
<comment type="caution">
    <text evidence="2">The sequence shown here is derived from an EMBL/GenBank/DDBJ whole genome shotgun (WGS) entry which is preliminary data.</text>
</comment>
<proteinExistence type="predicted"/>
<dbReference type="AlphaFoldDB" id="A0A4R6TVB7"/>
<dbReference type="RefSeq" id="WP_133581872.1">
    <property type="nucleotide sequence ID" value="NZ_SNYJ01000021.1"/>
</dbReference>
<name>A0A4R6TVB7_9BACI</name>
<feature type="transmembrane region" description="Helical" evidence="1">
    <location>
        <begin position="39"/>
        <end position="60"/>
    </location>
</feature>
<dbReference type="OrthoDB" id="2971155at2"/>
<keyword evidence="1" id="KW-0472">Membrane</keyword>
<protein>
    <submittedName>
        <fullName evidence="2">Uncharacterized protein</fullName>
    </submittedName>
</protein>